<dbReference type="AlphaFoldDB" id="A0AAV5MQQ3"/>
<dbReference type="EMBL" id="BPVZ01000660">
    <property type="protein sequence ID" value="GKV52298.1"/>
    <property type="molecule type" value="Genomic_DNA"/>
</dbReference>
<evidence type="ECO:0008006" key="4">
    <source>
        <dbReference type="Google" id="ProtNLM"/>
    </source>
</evidence>
<sequence>MRKLKSTKGNKNHVEASIDEAFILYEISHFCSHYFGDDVETSWNQPPRNYGGIGTNVLGEVDDIFQDDDRSIMQGSSLVIDLIAYQSLQLCAEGVTEVEVDANTSKEEEDYREGKDSKFEGNSDNVEDDDDSDDSDDNDD</sequence>
<proteinExistence type="predicted"/>
<reference evidence="2 3" key="1">
    <citation type="journal article" date="2021" name="Commun. Biol.">
        <title>The genome of Shorea leprosula (Dipterocarpaceae) highlights the ecological relevance of drought in aseasonal tropical rainforests.</title>
        <authorList>
            <person name="Ng K.K.S."/>
            <person name="Kobayashi M.J."/>
            <person name="Fawcett J.A."/>
            <person name="Hatakeyama M."/>
            <person name="Paape T."/>
            <person name="Ng C.H."/>
            <person name="Ang C.C."/>
            <person name="Tnah L.H."/>
            <person name="Lee C.T."/>
            <person name="Nishiyama T."/>
            <person name="Sese J."/>
            <person name="O'Brien M.J."/>
            <person name="Copetti D."/>
            <person name="Mohd Noor M.I."/>
            <person name="Ong R.C."/>
            <person name="Putra M."/>
            <person name="Sireger I.Z."/>
            <person name="Indrioko S."/>
            <person name="Kosugi Y."/>
            <person name="Izuno A."/>
            <person name="Isagi Y."/>
            <person name="Lee S.L."/>
            <person name="Shimizu K.K."/>
        </authorList>
    </citation>
    <scope>NUCLEOTIDE SEQUENCE [LARGE SCALE GENOMIC DNA]</scope>
    <source>
        <strain evidence="2">214</strain>
    </source>
</reference>
<feature type="compositionally biased region" description="Acidic residues" evidence="1">
    <location>
        <begin position="125"/>
        <end position="140"/>
    </location>
</feature>
<evidence type="ECO:0000313" key="2">
    <source>
        <dbReference type="EMBL" id="GKV52298.1"/>
    </source>
</evidence>
<evidence type="ECO:0000313" key="3">
    <source>
        <dbReference type="Proteomes" id="UP001054252"/>
    </source>
</evidence>
<evidence type="ECO:0000256" key="1">
    <source>
        <dbReference type="SAM" id="MobiDB-lite"/>
    </source>
</evidence>
<comment type="caution">
    <text evidence="2">The sequence shown here is derived from an EMBL/GenBank/DDBJ whole genome shotgun (WGS) entry which is preliminary data.</text>
</comment>
<gene>
    <name evidence="2" type="ORF">SLEP1_g58888</name>
</gene>
<dbReference type="Proteomes" id="UP001054252">
    <property type="component" value="Unassembled WGS sequence"/>
</dbReference>
<keyword evidence="3" id="KW-1185">Reference proteome</keyword>
<protein>
    <recommendedName>
        <fullName evidence="4">DUF4218 domain-containing protein</fullName>
    </recommendedName>
</protein>
<feature type="compositionally biased region" description="Basic and acidic residues" evidence="1">
    <location>
        <begin position="112"/>
        <end position="121"/>
    </location>
</feature>
<name>A0AAV5MQQ3_9ROSI</name>
<organism evidence="2 3">
    <name type="scientific">Rubroshorea leprosula</name>
    <dbReference type="NCBI Taxonomy" id="152421"/>
    <lineage>
        <taxon>Eukaryota</taxon>
        <taxon>Viridiplantae</taxon>
        <taxon>Streptophyta</taxon>
        <taxon>Embryophyta</taxon>
        <taxon>Tracheophyta</taxon>
        <taxon>Spermatophyta</taxon>
        <taxon>Magnoliopsida</taxon>
        <taxon>eudicotyledons</taxon>
        <taxon>Gunneridae</taxon>
        <taxon>Pentapetalae</taxon>
        <taxon>rosids</taxon>
        <taxon>malvids</taxon>
        <taxon>Malvales</taxon>
        <taxon>Dipterocarpaceae</taxon>
        <taxon>Rubroshorea</taxon>
    </lineage>
</organism>
<feature type="region of interest" description="Disordered" evidence="1">
    <location>
        <begin position="101"/>
        <end position="140"/>
    </location>
</feature>
<accession>A0AAV5MQQ3</accession>